<dbReference type="Proteomes" id="UP001239462">
    <property type="component" value="Unassembled WGS sequence"/>
</dbReference>
<sequence length="209" mass="22563">MTEAKDTTEPTQALPDAARIREIAREVVRRLASASNLADADAAIAGSVKPTTTHRLITIETLEGLVDEKSIVVASQGVVTPAAKEEALRRGIEIVRQSKGKSSSAAASKTVTEAASASERSSADPFEQQLTRRGIQIPDDLTIVWSDTPAVEVFEQIRSGRRAVMISQWGDIDRFAKEFSPDAWVLDREKLTLSAAVNAAARIVKRGAR</sequence>
<keyword evidence="3" id="KW-1185">Reference proteome</keyword>
<feature type="compositionally biased region" description="Low complexity" evidence="1">
    <location>
        <begin position="103"/>
        <end position="120"/>
    </location>
</feature>
<gene>
    <name evidence="2" type="ORF">QTN89_27035</name>
</gene>
<evidence type="ECO:0000313" key="3">
    <source>
        <dbReference type="Proteomes" id="UP001239462"/>
    </source>
</evidence>
<name>A0ABT7PRL0_9BACT</name>
<feature type="region of interest" description="Disordered" evidence="1">
    <location>
        <begin position="103"/>
        <end position="129"/>
    </location>
</feature>
<protein>
    <submittedName>
        <fullName evidence="2">Uncharacterized protein</fullName>
    </submittedName>
</protein>
<comment type="caution">
    <text evidence="2">The sequence shown here is derived from an EMBL/GenBank/DDBJ whole genome shotgun (WGS) entry which is preliminary data.</text>
</comment>
<evidence type="ECO:0000313" key="2">
    <source>
        <dbReference type="EMBL" id="MDM4019139.1"/>
    </source>
</evidence>
<reference evidence="2 3" key="1">
    <citation type="submission" date="2023-06" db="EMBL/GenBank/DDBJ databases">
        <title>Roseiconus lacunae JC819 isolated from Gulf of Mannar region, Tamil Nadu.</title>
        <authorList>
            <person name="Pk S."/>
            <person name="Ch S."/>
            <person name="Ch V.R."/>
        </authorList>
    </citation>
    <scope>NUCLEOTIDE SEQUENCE [LARGE SCALE GENOMIC DNA]</scope>
    <source>
        <strain evidence="2 3">JC819</strain>
    </source>
</reference>
<dbReference type="EMBL" id="JASZZN010000032">
    <property type="protein sequence ID" value="MDM4019139.1"/>
    <property type="molecule type" value="Genomic_DNA"/>
</dbReference>
<dbReference type="RefSeq" id="WP_289167196.1">
    <property type="nucleotide sequence ID" value="NZ_JASZZN010000032.1"/>
</dbReference>
<accession>A0ABT7PRL0</accession>
<proteinExistence type="predicted"/>
<organism evidence="2 3">
    <name type="scientific">Roseiconus lacunae</name>
    <dbReference type="NCBI Taxonomy" id="2605694"/>
    <lineage>
        <taxon>Bacteria</taxon>
        <taxon>Pseudomonadati</taxon>
        <taxon>Planctomycetota</taxon>
        <taxon>Planctomycetia</taxon>
        <taxon>Pirellulales</taxon>
        <taxon>Pirellulaceae</taxon>
        <taxon>Roseiconus</taxon>
    </lineage>
</organism>
<evidence type="ECO:0000256" key="1">
    <source>
        <dbReference type="SAM" id="MobiDB-lite"/>
    </source>
</evidence>